<dbReference type="Pfam" id="PF02517">
    <property type="entry name" value="Rce1-like"/>
    <property type="match status" value="1"/>
</dbReference>
<reference evidence="3" key="2">
    <citation type="submission" date="2020-09" db="EMBL/GenBank/DDBJ databases">
        <authorList>
            <person name="Sun Q."/>
            <person name="Zhou Y."/>
        </authorList>
    </citation>
    <scope>NUCLEOTIDE SEQUENCE</scope>
    <source>
        <strain evidence="3">CGMCC 1.10998</strain>
    </source>
</reference>
<comment type="caution">
    <text evidence="3">The sequence shown here is derived from an EMBL/GenBank/DDBJ whole genome shotgun (WGS) entry which is preliminary data.</text>
</comment>
<dbReference type="EMBL" id="BMED01000009">
    <property type="protein sequence ID" value="GGD00390.1"/>
    <property type="molecule type" value="Genomic_DNA"/>
</dbReference>
<feature type="transmembrane region" description="Helical" evidence="1">
    <location>
        <begin position="119"/>
        <end position="144"/>
    </location>
</feature>
<reference evidence="3" key="1">
    <citation type="journal article" date="2014" name="Int. J. Syst. Evol. Microbiol.">
        <title>Complete genome sequence of Corynebacterium casei LMG S-19264T (=DSM 44701T), isolated from a smear-ripened cheese.</title>
        <authorList>
            <consortium name="US DOE Joint Genome Institute (JGI-PGF)"/>
            <person name="Walter F."/>
            <person name="Albersmeier A."/>
            <person name="Kalinowski J."/>
            <person name="Ruckert C."/>
        </authorList>
    </citation>
    <scope>NUCLEOTIDE SEQUENCE</scope>
    <source>
        <strain evidence="3">CGMCC 1.10998</strain>
    </source>
</reference>
<keyword evidence="1" id="KW-1133">Transmembrane helix</keyword>
<evidence type="ECO:0000313" key="4">
    <source>
        <dbReference type="Proteomes" id="UP000637423"/>
    </source>
</evidence>
<gene>
    <name evidence="3" type="ORF">GCM10011396_54910</name>
</gene>
<organism evidence="3 4">
    <name type="scientific">Undibacterium terreum</name>
    <dbReference type="NCBI Taxonomy" id="1224302"/>
    <lineage>
        <taxon>Bacteria</taxon>
        <taxon>Pseudomonadati</taxon>
        <taxon>Pseudomonadota</taxon>
        <taxon>Betaproteobacteria</taxon>
        <taxon>Burkholderiales</taxon>
        <taxon>Oxalobacteraceae</taxon>
        <taxon>Undibacterium</taxon>
    </lineage>
</organism>
<keyword evidence="4" id="KW-1185">Reference proteome</keyword>
<evidence type="ECO:0000259" key="2">
    <source>
        <dbReference type="Pfam" id="PF02517"/>
    </source>
</evidence>
<dbReference type="GO" id="GO:0080120">
    <property type="term" value="P:CAAX-box protein maturation"/>
    <property type="evidence" value="ECO:0007669"/>
    <property type="project" value="UniProtKB-ARBA"/>
</dbReference>
<dbReference type="GO" id="GO:0004175">
    <property type="term" value="F:endopeptidase activity"/>
    <property type="evidence" value="ECO:0007669"/>
    <property type="project" value="UniProtKB-ARBA"/>
</dbReference>
<sequence length="170" mass="18513">MLKLGLKTAQVMAADPGRDLGIEPRTISMDFVSLFITIPRLCGSQLQHPDAGILLRLLLLAPLLEEWIIRAGLQEWTIGRSEHYRLEVQAAAVPTGLPAILSTLLPILAPVLLSATGFSLLHLSAGLFMAGMVFVPGLVLALVYQATRDWRLCALVHSFFNAFALCFCGF</sequence>
<evidence type="ECO:0000256" key="1">
    <source>
        <dbReference type="SAM" id="Phobius"/>
    </source>
</evidence>
<dbReference type="RefSeq" id="WP_229751393.1">
    <property type="nucleotide sequence ID" value="NZ_BMED01000009.1"/>
</dbReference>
<proteinExistence type="predicted"/>
<accession>A0A916V0W9</accession>
<dbReference type="Proteomes" id="UP000637423">
    <property type="component" value="Unassembled WGS sequence"/>
</dbReference>
<feature type="transmembrane region" description="Helical" evidence="1">
    <location>
        <begin position="90"/>
        <end position="113"/>
    </location>
</feature>
<keyword evidence="1" id="KW-0812">Transmembrane</keyword>
<dbReference type="InterPro" id="IPR003675">
    <property type="entry name" value="Rce1/LyrA-like_dom"/>
</dbReference>
<evidence type="ECO:0000313" key="3">
    <source>
        <dbReference type="EMBL" id="GGD00390.1"/>
    </source>
</evidence>
<protein>
    <recommendedName>
        <fullName evidence="2">CAAX prenyl protease 2/Lysostaphin resistance protein A-like domain-containing protein</fullName>
    </recommendedName>
</protein>
<feature type="domain" description="CAAX prenyl protease 2/Lysostaphin resistance protein A-like" evidence="2">
    <location>
        <begin position="52"/>
        <end position="163"/>
    </location>
</feature>
<dbReference type="AlphaFoldDB" id="A0A916V0W9"/>
<name>A0A916V0W9_9BURK</name>
<keyword evidence="1" id="KW-0472">Membrane</keyword>